<proteinExistence type="inferred from homology"/>
<feature type="transmembrane region" description="Helical" evidence="6">
    <location>
        <begin position="30"/>
        <end position="53"/>
    </location>
</feature>
<dbReference type="eggNOG" id="COG3346">
    <property type="taxonomic scope" value="Bacteria"/>
</dbReference>
<dbReference type="InterPro" id="IPR002994">
    <property type="entry name" value="Surf1/Shy1"/>
</dbReference>
<protein>
    <recommendedName>
        <fullName evidence="6">SURF1-like protein</fullName>
    </recommendedName>
</protein>
<dbReference type="OrthoDB" id="9807214at2"/>
<evidence type="ECO:0000256" key="1">
    <source>
        <dbReference type="ARBA" id="ARBA00004370"/>
    </source>
</evidence>
<dbReference type="PANTHER" id="PTHR23427:SF2">
    <property type="entry name" value="SURFEIT LOCUS PROTEIN 1"/>
    <property type="match status" value="1"/>
</dbReference>
<dbReference type="HOGENOM" id="CLU_047737_4_1_4"/>
<evidence type="ECO:0000256" key="6">
    <source>
        <dbReference type="RuleBase" id="RU363076"/>
    </source>
</evidence>
<feature type="transmembrane region" description="Helical" evidence="6">
    <location>
        <begin position="243"/>
        <end position="264"/>
    </location>
</feature>
<keyword evidence="6" id="KW-1003">Cell membrane</keyword>
<name>D8IWD9_HERSS</name>
<dbReference type="AlphaFoldDB" id="D8IWD9"/>
<organism evidence="7 8">
    <name type="scientific">Herbaspirillum seropedicae (strain SmR1)</name>
    <dbReference type="NCBI Taxonomy" id="757424"/>
    <lineage>
        <taxon>Bacteria</taxon>
        <taxon>Pseudomonadati</taxon>
        <taxon>Pseudomonadota</taxon>
        <taxon>Betaproteobacteria</taxon>
        <taxon>Burkholderiales</taxon>
        <taxon>Oxalobacteraceae</taxon>
        <taxon>Herbaspirillum</taxon>
    </lineage>
</organism>
<keyword evidence="5 6" id="KW-0472">Membrane</keyword>
<dbReference type="CDD" id="cd06662">
    <property type="entry name" value="SURF1"/>
    <property type="match status" value="1"/>
</dbReference>
<dbReference type="PANTHER" id="PTHR23427">
    <property type="entry name" value="SURFEIT LOCUS PROTEIN"/>
    <property type="match status" value="1"/>
</dbReference>
<dbReference type="KEGG" id="hse:Hsero_2460"/>
<evidence type="ECO:0000256" key="3">
    <source>
        <dbReference type="ARBA" id="ARBA00022692"/>
    </source>
</evidence>
<evidence type="ECO:0000256" key="2">
    <source>
        <dbReference type="ARBA" id="ARBA00007165"/>
    </source>
</evidence>
<reference evidence="7 8" key="1">
    <citation type="submission" date="2010-04" db="EMBL/GenBank/DDBJ databases">
        <title>The genome of Herbaspirillum seropedicae SmR1, an endophytic, nitrogen-fixing, plant-growth promoting beta-Proteobacteria.</title>
        <authorList>
            <person name="Pedrosa F.O."/>
            <person name="Monteiro R.A."/>
            <person name="Wassem R."/>
            <person name="Cruz L.M."/>
            <person name="Ayub R.A."/>
            <person name="Colauto N.B."/>
            <person name="Fernandez M.A."/>
            <person name="Fungaro M.H.P."/>
            <person name="Grisard E.C."/>
            <person name="Hungria M."/>
            <person name="Madeira H.M.F."/>
            <person name="Nodari R.O."/>
            <person name="Osaku C.A."/>
            <person name="Petzl-Erler M.L."/>
            <person name="Terenzi H."/>
            <person name="Vieira L.G.E."/>
            <person name="Almeida M.I.M."/>
            <person name="Alves L.R."/>
            <person name="Arantes O.M.N."/>
            <person name="Balsanelli E."/>
            <person name="Barcellos F.G."/>
            <person name="Baura V.A."/>
            <person name="Binde D.R."/>
            <person name="Campo R.J."/>
            <person name="Chubatsu L.S."/>
            <person name="Chueire L.M.O."/>
            <person name="Ciferri R.R."/>
            <person name="Correa L.C."/>
            <person name="da Conceicao Silva J.L."/>
            <person name="Dabul A.N.G."/>
            <person name="Dambros B.P."/>
            <person name="Faoro H."/>
            <person name="Favetti A."/>
            <person name="Friedermann G."/>
            <person name="Furlaneto M.C."/>
            <person name="Gasques L.S."/>
            <person name="Gimenes C.C.T."/>
            <person name="Gioppo N.M.R."/>
            <person name="Glienke-Blanco C."/>
            <person name="Godoy L.P."/>
            <person name="Guerra M.P."/>
            <person name="Karp S."/>
            <person name="Kava-Cordeiro V."/>
            <person name="Margarido V.P."/>
            <person name="Mathioni S.M."/>
            <person name="Menck-Soares M.A."/>
            <person name="Murace N.K."/>
            <person name="Nicolas M.F."/>
            <person name="Oliveira C.E.C."/>
            <person name="Pagnan N.A.B."/>
            <person name="Pamphile J.A."/>
            <person name="Patussi E.V."/>
            <person name="Pereira L.F.P."/>
            <person name="Pereira-Ferrari L."/>
            <person name="Pinto F.G.S."/>
            <person name="Precoma C."/>
            <person name="Prioli A.J."/>
            <person name="Prioli S.M.A.P."/>
            <person name="Raittz R.T."/>
            <person name="Ramos H.J.O."/>
            <person name="Ribeiro E.M.S.F."/>
            <person name="Rigo L.U."/>
            <person name="Rocha C.L.M.S.C."/>
            <person name="Rocha S.N."/>
            <person name="Santos K."/>
            <person name="Satori D."/>
            <person name="Silva A.G."/>
            <person name="Simao R.C.G."/>
            <person name="Soares M.A.M."/>
            <person name="Souza E.M."/>
            <person name="Steffens M.B.R."/>
            <person name="Steindel M."/>
            <person name="Tadra-Sfeir M.Z."/>
            <person name="Takahashi E.K."/>
            <person name="Torres R.A."/>
            <person name="Valle J.S."/>
            <person name="Vernal J.I."/>
            <person name="Vilas-Boas L.A."/>
            <person name="Watanabe M.A.E."/>
            <person name="Weiss V.A."/>
            <person name="Yates M.A."/>
            <person name="Souza E.M."/>
        </authorList>
    </citation>
    <scope>NUCLEOTIDE SEQUENCE [LARGE SCALE GENOMIC DNA]</scope>
    <source>
        <strain evidence="7 8">SmR1</strain>
    </source>
</reference>
<evidence type="ECO:0000313" key="8">
    <source>
        <dbReference type="Proteomes" id="UP000000329"/>
    </source>
</evidence>
<keyword evidence="3 6" id="KW-0812">Transmembrane</keyword>
<dbReference type="RefSeq" id="WP_013234438.1">
    <property type="nucleotide sequence ID" value="NC_014323.1"/>
</dbReference>
<dbReference type="EMBL" id="CP002039">
    <property type="protein sequence ID" value="ADJ63959.1"/>
    <property type="molecule type" value="Genomic_DNA"/>
</dbReference>
<sequence length="285" mass="30671">MSQTPINGVKQGKESGAAQAVPVSRTKASLLLLTLLAGFFFLVFAALGSWQVYRLQWKLDLIAKVDARVHAAPVAPPGPALWPQVSAQRDEYKRVVLTGRYLYSKTVAVQASTDLGSGAWLLTPLQLADGEVVLVNRGFVGVSPLKLAEASLADAPAGQNAEVTGLLRMSEPKGGFLRSNDAAQSRWYSRDVQAIAQAKGLTSVAPYFVDADKASAEANAAVAPDAQKPVGGLTVIAFHNSHLIYALTWYALALMSLGAGYWLIRDERRWRERIRQAQSQSPSQG</sequence>
<gene>
    <name evidence="7" type="primary">shb1</name>
    <name evidence="7" type="ordered locus">Hsero_2460</name>
</gene>
<dbReference type="PROSITE" id="PS50895">
    <property type="entry name" value="SURF1"/>
    <property type="match status" value="1"/>
</dbReference>
<evidence type="ECO:0000256" key="5">
    <source>
        <dbReference type="ARBA" id="ARBA00023136"/>
    </source>
</evidence>
<dbReference type="GeneID" id="29390351"/>
<keyword evidence="4 6" id="KW-1133">Transmembrane helix</keyword>
<comment type="subcellular location">
    <subcellularLocation>
        <location evidence="6">Cell membrane</location>
        <topology evidence="6">Multi-pass membrane protein</topology>
    </subcellularLocation>
    <subcellularLocation>
        <location evidence="1">Membrane</location>
    </subcellularLocation>
</comment>
<dbReference type="STRING" id="757424.Hsero_2460"/>
<accession>D8IWD9</accession>
<dbReference type="Pfam" id="PF02104">
    <property type="entry name" value="SURF1"/>
    <property type="match status" value="1"/>
</dbReference>
<evidence type="ECO:0000256" key="4">
    <source>
        <dbReference type="ARBA" id="ARBA00022989"/>
    </source>
</evidence>
<keyword evidence="8" id="KW-1185">Reference proteome</keyword>
<dbReference type="GO" id="GO:0005886">
    <property type="term" value="C:plasma membrane"/>
    <property type="evidence" value="ECO:0007669"/>
    <property type="project" value="UniProtKB-SubCell"/>
</dbReference>
<evidence type="ECO:0000313" key="7">
    <source>
        <dbReference type="EMBL" id="ADJ63959.1"/>
    </source>
</evidence>
<dbReference type="InterPro" id="IPR045214">
    <property type="entry name" value="Surf1/Surf4"/>
</dbReference>
<dbReference type="Proteomes" id="UP000000329">
    <property type="component" value="Chromosome"/>
</dbReference>
<comment type="similarity">
    <text evidence="2 6">Belongs to the SURF1 family.</text>
</comment>